<gene>
    <name evidence="1" type="ORF">KDH_66900</name>
</gene>
<accession>A0ABQ6G4X2</accession>
<name>A0ABQ6G4X2_9CHLR</name>
<dbReference type="Proteomes" id="UP001344906">
    <property type="component" value="Unassembled WGS sequence"/>
</dbReference>
<organism evidence="1 2">
    <name type="scientific">Dictyobacter halimunensis</name>
    <dbReference type="NCBI Taxonomy" id="3026934"/>
    <lineage>
        <taxon>Bacteria</taxon>
        <taxon>Bacillati</taxon>
        <taxon>Chloroflexota</taxon>
        <taxon>Ktedonobacteria</taxon>
        <taxon>Ktedonobacterales</taxon>
        <taxon>Dictyobacteraceae</taxon>
        <taxon>Dictyobacter</taxon>
    </lineage>
</organism>
<evidence type="ECO:0000313" key="1">
    <source>
        <dbReference type="EMBL" id="GLV59866.1"/>
    </source>
</evidence>
<keyword evidence="2" id="KW-1185">Reference proteome</keyword>
<dbReference type="EMBL" id="BSRI01000002">
    <property type="protein sequence ID" value="GLV59866.1"/>
    <property type="molecule type" value="Genomic_DNA"/>
</dbReference>
<reference evidence="1 2" key="1">
    <citation type="submission" date="2023-02" db="EMBL/GenBank/DDBJ databases">
        <title>Dictyobacter halimunensis sp. nov., a new member of the class Ktedonobacteria from forest soil in a geothermal area.</title>
        <authorList>
            <person name="Rachmania M.K."/>
            <person name="Ningsih F."/>
            <person name="Sakai Y."/>
            <person name="Yabe S."/>
            <person name="Yokota A."/>
            <person name="Sjamsuridzal W."/>
        </authorList>
    </citation>
    <scope>NUCLEOTIDE SEQUENCE [LARGE SCALE GENOMIC DNA]</scope>
    <source>
        <strain evidence="1 2">S3.2.2.5</strain>
    </source>
</reference>
<protein>
    <submittedName>
        <fullName evidence="1">Uncharacterized protein</fullName>
    </submittedName>
</protein>
<proteinExistence type="predicted"/>
<comment type="caution">
    <text evidence="1">The sequence shown here is derived from an EMBL/GenBank/DDBJ whole genome shotgun (WGS) entry which is preliminary data.</text>
</comment>
<sequence length="54" mass="6008">MKNCQQLVLGIWDVGETEGIATINDFADDLEISSADIDSRALIKRIEPQTAVFR</sequence>
<evidence type="ECO:0000313" key="2">
    <source>
        <dbReference type="Proteomes" id="UP001344906"/>
    </source>
</evidence>